<dbReference type="Proteomes" id="UP001321473">
    <property type="component" value="Unassembled WGS sequence"/>
</dbReference>
<accession>A0AAQ4EIY7</accession>
<gene>
    <name evidence="1" type="ORF">V5799_010869</name>
</gene>
<sequence>MALVANQEAVLEFAPRLRRLCPSLPDAPALAARLLRIRSRLTGREYQLPLHCTESPGKVCGLLKNLDAVNDILERVSAEVLEHAPGKVAVLLKDGFESPKFGGNGGVGYENAANLLYCLVAEHRCVNEAQVPSTAH</sequence>
<dbReference type="AlphaFoldDB" id="A0AAQ4EIY7"/>
<protein>
    <submittedName>
        <fullName evidence="1">Uncharacterized protein</fullName>
    </submittedName>
</protein>
<keyword evidence="2" id="KW-1185">Reference proteome</keyword>
<reference evidence="1 2" key="1">
    <citation type="journal article" date="2023" name="Arcadia Sci">
        <title>De novo assembly of a long-read Amblyomma americanum tick genome.</title>
        <authorList>
            <person name="Chou S."/>
            <person name="Poskanzer K.E."/>
            <person name="Rollins M."/>
            <person name="Thuy-Boun P.S."/>
        </authorList>
    </citation>
    <scope>NUCLEOTIDE SEQUENCE [LARGE SCALE GENOMIC DNA]</scope>
    <source>
        <strain evidence="1">F_SG_1</strain>
        <tissue evidence="1">Salivary glands</tissue>
    </source>
</reference>
<proteinExistence type="predicted"/>
<comment type="caution">
    <text evidence="1">The sequence shown here is derived from an EMBL/GenBank/DDBJ whole genome shotgun (WGS) entry which is preliminary data.</text>
</comment>
<organism evidence="1 2">
    <name type="scientific">Amblyomma americanum</name>
    <name type="common">Lone star tick</name>
    <dbReference type="NCBI Taxonomy" id="6943"/>
    <lineage>
        <taxon>Eukaryota</taxon>
        <taxon>Metazoa</taxon>
        <taxon>Ecdysozoa</taxon>
        <taxon>Arthropoda</taxon>
        <taxon>Chelicerata</taxon>
        <taxon>Arachnida</taxon>
        <taxon>Acari</taxon>
        <taxon>Parasitiformes</taxon>
        <taxon>Ixodida</taxon>
        <taxon>Ixodoidea</taxon>
        <taxon>Ixodidae</taxon>
        <taxon>Amblyomminae</taxon>
        <taxon>Amblyomma</taxon>
    </lineage>
</organism>
<evidence type="ECO:0000313" key="2">
    <source>
        <dbReference type="Proteomes" id="UP001321473"/>
    </source>
</evidence>
<name>A0AAQ4EIY7_AMBAM</name>
<dbReference type="EMBL" id="JARKHS020015248">
    <property type="protein sequence ID" value="KAK8774598.1"/>
    <property type="molecule type" value="Genomic_DNA"/>
</dbReference>
<evidence type="ECO:0000313" key="1">
    <source>
        <dbReference type="EMBL" id="KAK8774598.1"/>
    </source>
</evidence>